<protein>
    <recommendedName>
        <fullName evidence="3">Type VI secretion system (T6SS), amidase effector protein 4</fullName>
    </recommendedName>
</protein>
<proteinExistence type="predicted"/>
<gene>
    <name evidence="1" type="ORF">I5M19_06110</name>
</gene>
<organism evidence="1 2">
    <name type="scientific">Mucilaginibacter segetis</name>
    <dbReference type="NCBI Taxonomy" id="2793071"/>
    <lineage>
        <taxon>Bacteria</taxon>
        <taxon>Pseudomonadati</taxon>
        <taxon>Bacteroidota</taxon>
        <taxon>Sphingobacteriia</taxon>
        <taxon>Sphingobacteriales</taxon>
        <taxon>Sphingobacteriaceae</taxon>
        <taxon>Mucilaginibacter</taxon>
    </lineage>
</organism>
<comment type="caution">
    <text evidence="1">The sequence shown here is derived from an EMBL/GenBank/DDBJ whole genome shotgun (WGS) entry which is preliminary data.</text>
</comment>
<dbReference type="Pfam" id="PF14113">
    <property type="entry name" value="Tae4"/>
    <property type="match status" value="1"/>
</dbReference>
<dbReference type="Proteomes" id="UP000613193">
    <property type="component" value="Unassembled WGS sequence"/>
</dbReference>
<name>A0A934PSL9_9SPHI</name>
<dbReference type="AlphaFoldDB" id="A0A934PSL9"/>
<keyword evidence="2" id="KW-1185">Reference proteome</keyword>
<evidence type="ECO:0000313" key="1">
    <source>
        <dbReference type="EMBL" id="MBK0378871.1"/>
    </source>
</evidence>
<evidence type="ECO:0000313" key="2">
    <source>
        <dbReference type="Proteomes" id="UP000613193"/>
    </source>
</evidence>
<reference evidence="1" key="1">
    <citation type="submission" date="2020-12" db="EMBL/GenBank/DDBJ databases">
        <title>Bacterial novel species Mucilaginibacter sp. SD-g isolated from soil.</title>
        <authorList>
            <person name="Jung H.-Y."/>
        </authorList>
    </citation>
    <scope>NUCLEOTIDE SEQUENCE</scope>
    <source>
        <strain evidence="1">SD-g</strain>
    </source>
</reference>
<dbReference type="InterPro" id="IPR025562">
    <property type="entry name" value="Tae4"/>
</dbReference>
<sequence length="115" mass="13029">MGKSGVNLKGAKHITNPGHSAYSNGNIVGTTNLAWFLRNNYLGKPEIYNGTKDDVLQNVLGRQGIIYFQGIVEGGVRSNANGHMELWDRTHYMSNFSHEQMFGRTTIWFWPLKQK</sequence>
<dbReference type="EMBL" id="JAEHFW010000001">
    <property type="protein sequence ID" value="MBK0378871.1"/>
    <property type="molecule type" value="Genomic_DNA"/>
</dbReference>
<accession>A0A934PSL9</accession>
<evidence type="ECO:0008006" key="3">
    <source>
        <dbReference type="Google" id="ProtNLM"/>
    </source>
</evidence>
<dbReference type="Gene3D" id="3.90.1720.80">
    <property type="match status" value="1"/>
</dbReference>